<keyword evidence="2" id="KW-0472">Membrane</keyword>
<reference evidence="3" key="1">
    <citation type="submission" date="2023-11" db="EMBL/GenBank/DDBJ databases">
        <title>MicrobeMod: A computational toolkit for identifying prokaryotic methylation and restriction-modification with nanopore sequencing.</title>
        <authorList>
            <person name="Crits-Christoph A."/>
            <person name="Kang S.C."/>
            <person name="Lee H."/>
            <person name="Ostrov N."/>
        </authorList>
    </citation>
    <scope>NUCLEOTIDE SEQUENCE</scope>
    <source>
        <strain evidence="3">ATCC 51242</strain>
    </source>
</reference>
<name>A0AB35T8T6_RUBRA</name>
<evidence type="ECO:0000256" key="2">
    <source>
        <dbReference type="SAM" id="Phobius"/>
    </source>
</evidence>
<feature type="region of interest" description="Disordered" evidence="1">
    <location>
        <begin position="57"/>
        <end position="80"/>
    </location>
</feature>
<evidence type="ECO:0000313" key="4">
    <source>
        <dbReference type="Proteomes" id="UP001281130"/>
    </source>
</evidence>
<sequence length="80" mass="8654">MVLCFRDLYLAGFDVVAGRFAGTDFFRITALISFAVVVPAWLLARRHYGRMYSYSSAGEISSPPSTASFCSSGSSACSRP</sequence>
<accession>A0AB35T8T6</accession>
<protein>
    <submittedName>
        <fullName evidence="3">Uncharacterized protein</fullName>
    </submittedName>
</protein>
<evidence type="ECO:0000256" key="1">
    <source>
        <dbReference type="SAM" id="MobiDB-lite"/>
    </source>
</evidence>
<keyword evidence="2" id="KW-1133">Transmembrane helix</keyword>
<feature type="compositionally biased region" description="Low complexity" evidence="1">
    <location>
        <begin position="61"/>
        <end position="80"/>
    </location>
</feature>
<proteinExistence type="predicted"/>
<dbReference type="RefSeq" id="WP_038682374.1">
    <property type="nucleotide sequence ID" value="NZ_CP007514.1"/>
</dbReference>
<keyword evidence="2" id="KW-0812">Transmembrane</keyword>
<dbReference type="Proteomes" id="UP001281130">
    <property type="component" value="Unassembled WGS sequence"/>
</dbReference>
<dbReference type="EMBL" id="JAWXXX010000001">
    <property type="protein sequence ID" value="MDX5894653.1"/>
    <property type="molecule type" value="Genomic_DNA"/>
</dbReference>
<gene>
    <name evidence="3" type="ORF">SIL72_11535</name>
</gene>
<organism evidence="3 4">
    <name type="scientific">Rubrobacter radiotolerans</name>
    <name type="common">Arthrobacter radiotolerans</name>
    <dbReference type="NCBI Taxonomy" id="42256"/>
    <lineage>
        <taxon>Bacteria</taxon>
        <taxon>Bacillati</taxon>
        <taxon>Actinomycetota</taxon>
        <taxon>Rubrobacteria</taxon>
        <taxon>Rubrobacterales</taxon>
        <taxon>Rubrobacteraceae</taxon>
        <taxon>Rubrobacter</taxon>
    </lineage>
</organism>
<feature type="transmembrane region" description="Helical" evidence="2">
    <location>
        <begin position="25"/>
        <end position="44"/>
    </location>
</feature>
<evidence type="ECO:0000313" key="3">
    <source>
        <dbReference type="EMBL" id="MDX5894653.1"/>
    </source>
</evidence>
<comment type="caution">
    <text evidence="3">The sequence shown here is derived from an EMBL/GenBank/DDBJ whole genome shotgun (WGS) entry which is preliminary data.</text>
</comment>
<dbReference type="AlphaFoldDB" id="A0AB35T8T6"/>